<keyword evidence="1" id="KW-0489">Methyltransferase</keyword>
<dbReference type="InterPro" id="IPR029063">
    <property type="entry name" value="SAM-dependent_MTases_sf"/>
</dbReference>
<protein>
    <submittedName>
        <fullName evidence="1">Methyltransferase domain-containing protein</fullName>
    </submittedName>
</protein>
<dbReference type="SUPFAM" id="SSF53335">
    <property type="entry name" value="S-adenosyl-L-methionine-dependent methyltransferases"/>
    <property type="match status" value="1"/>
</dbReference>
<organism evidence="1">
    <name type="scientific">Dickeya oryzae</name>
    <dbReference type="NCBI Taxonomy" id="1240404"/>
    <lineage>
        <taxon>Bacteria</taxon>
        <taxon>Pseudomonadati</taxon>
        <taxon>Pseudomonadota</taxon>
        <taxon>Gammaproteobacteria</taxon>
        <taxon>Enterobacterales</taxon>
        <taxon>Pectobacteriaceae</taxon>
        <taxon>Dickeya</taxon>
    </lineage>
</organism>
<keyword evidence="1" id="KW-0808">Transferase</keyword>
<dbReference type="EMBL" id="CP162411">
    <property type="protein sequence ID" value="XDL15547.1"/>
    <property type="molecule type" value="Genomic_DNA"/>
</dbReference>
<evidence type="ECO:0000313" key="1">
    <source>
        <dbReference type="EMBL" id="XDL15547.1"/>
    </source>
</evidence>
<dbReference type="GO" id="GO:0008168">
    <property type="term" value="F:methyltransferase activity"/>
    <property type="evidence" value="ECO:0007669"/>
    <property type="project" value="UniProtKB-KW"/>
</dbReference>
<dbReference type="Gene3D" id="3.40.50.150">
    <property type="entry name" value="Vaccinia Virus protein VP39"/>
    <property type="match status" value="1"/>
</dbReference>
<proteinExistence type="predicted"/>
<dbReference type="Pfam" id="PF13489">
    <property type="entry name" value="Methyltransf_23"/>
    <property type="match status" value="1"/>
</dbReference>
<reference evidence="1" key="1">
    <citation type="submission" date="2024-07" db="EMBL/GenBank/DDBJ databases">
        <authorList>
            <person name="Pedron J."/>
        </authorList>
    </citation>
    <scope>NUCLEOTIDE SEQUENCE</scope>
    <source>
        <strain evidence="1">A642-S2-A17</strain>
    </source>
</reference>
<accession>A0AB39IGB3</accession>
<dbReference type="RefSeq" id="WP_226100219.1">
    <property type="nucleotide sequence ID" value="NZ_CP162411.1"/>
</dbReference>
<sequence length="279" mass="33015">MSTHKCLICNHETSYFFSKDYPSYPGSPFLETLKVDFWKCDNCGFTVSKTHQEMTDDQWSQLNSSWHHKFENDFTSRTTNQPPYIDQALATKLLAENHVIELDSVIDYAAGYGTFSHCMQKYFNINIPIFDRYVRNLDERIQYVAEEDLSRYKLVINSAMFEHVMTREALDEVDRLVRDDGVLMLHTVIAERVPKDPNWFYINTMVHTAFHTNKSMSLLMDQWGYKSSVYSPQAKCWYLFKNKHPGLDKLEESISKINRELQTTYFHYKEGFVDYWKGF</sequence>
<dbReference type="GO" id="GO:0032259">
    <property type="term" value="P:methylation"/>
    <property type="evidence" value="ECO:0007669"/>
    <property type="project" value="UniProtKB-KW"/>
</dbReference>
<name>A0AB39IGB3_9GAMM</name>
<dbReference type="AlphaFoldDB" id="A0AB39IGB3"/>
<gene>
    <name evidence="1" type="ORF">LF923_0004630</name>
</gene>